<feature type="region of interest" description="Disordered" evidence="1">
    <location>
        <begin position="20"/>
        <end position="78"/>
    </location>
</feature>
<keyword evidence="3" id="KW-1185">Reference proteome</keyword>
<accession>A0ABR1MUS4</accession>
<organism evidence="2 3">
    <name type="scientific">Phyllosticta paracitricarpa</name>
    <dbReference type="NCBI Taxonomy" id="2016321"/>
    <lineage>
        <taxon>Eukaryota</taxon>
        <taxon>Fungi</taxon>
        <taxon>Dikarya</taxon>
        <taxon>Ascomycota</taxon>
        <taxon>Pezizomycotina</taxon>
        <taxon>Dothideomycetes</taxon>
        <taxon>Dothideomycetes incertae sedis</taxon>
        <taxon>Botryosphaeriales</taxon>
        <taxon>Phyllostictaceae</taxon>
        <taxon>Phyllosticta</taxon>
    </lineage>
</organism>
<gene>
    <name evidence="2" type="ORF">JOL62DRAFT_642814</name>
</gene>
<sequence length="78" mass="9237">QPYCSTTSLLLLYALPSWRRLRDPRPPNPRPRNPHPRHLRLRNLRLRNPRLRNPRPRPHCHHGTLSTRPISACSLLKS</sequence>
<name>A0ABR1MUS4_9PEZI</name>
<feature type="compositionally biased region" description="Basic residues" evidence="1">
    <location>
        <begin position="32"/>
        <end position="62"/>
    </location>
</feature>
<proteinExistence type="predicted"/>
<reference evidence="2 3" key="1">
    <citation type="submission" date="2024-04" db="EMBL/GenBank/DDBJ databases">
        <title>Phyllosticta paracitricarpa is synonymous to the EU quarantine fungus P. citricarpa based on phylogenomic analyses.</title>
        <authorList>
            <consortium name="Lawrence Berkeley National Laboratory"/>
            <person name="Van ingen-buijs V.A."/>
            <person name="Van westerhoven A.C."/>
            <person name="Haridas S."/>
            <person name="Skiadas P."/>
            <person name="Martin F."/>
            <person name="Groenewald J.Z."/>
            <person name="Crous P.W."/>
            <person name="Seidl M.F."/>
        </authorList>
    </citation>
    <scope>NUCLEOTIDE SEQUENCE [LARGE SCALE GENOMIC DNA]</scope>
    <source>
        <strain evidence="2 3">CBS 141358</strain>
    </source>
</reference>
<protein>
    <recommendedName>
        <fullName evidence="4">Beta-tubulin</fullName>
    </recommendedName>
</protein>
<evidence type="ECO:0000313" key="3">
    <source>
        <dbReference type="Proteomes" id="UP001367316"/>
    </source>
</evidence>
<dbReference type="Proteomes" id="UP001367316">
    <property type="component" value="Unassembled WGS sequence"/>
</dbReference>
<evidence type="ECO:0000256" key="1">
    <source>
        <dbReference type="SAM" id="MobiDB-lite"/>
    </source>
</evidence>
<evidence type="ECO:0008006" key="4">
    <source>
        <dbReference type="Google" id="ProtNLM"/>
    </source>
</evidence>
<evidence type="ECO:0000313" key="2">
    <source>
        <dbReference type="EMBL" id="KAK7605890.1"/>
    </source>
</evidence>
<comment type="caution">
    <text evidence="2">The sequence shown here is derived from an EMBL/GenBank/DDBJ whole genome shotgun (WGS) entry which is preliminary data.</text>
</comment>
<dbReference type="EMBL" id="JBBPBF010000063">
    <property type="protein sequence ID" value="KAK7605890.1"/>
    <property type="molecule type" value="Genomic_DNA"/>
</dbReference>
<feature type="non-terminal residue" evidence="2">
    <location>
        <position position="1"/>
    </location>
</feature>
<feature type="non-terminal residue" evidence="2">
    <location>
        <position position="78"/>
    </location>
</feature>